<gene>
    <name evidence="3" type="ORF">DPV97_06760</name>
</gene>
<dbReference type="InterPro" id="IPR012640">
    <property type="entry name" value="Membr_lipoprot_lipid_attach_CS"/>
</dbReference>
<dbReference type="RefSeq" id="WP_049364162.1">
    <property type="nucleotide sequence ID" value="NZ_JUTJ01000003.1"/>
</dbReference>
<dbReference type="EMBL" id="QEPZ01000005">
    <property type="protein sequence ID" value="RDE91144.1"/>
    <property type="molecule type" value="Genomic_DNA"/>
</dbReference>
<comment type="caution">
    <text evidence="3">The sequence shown here is derived from an EMBL/GenBank/DDBJ whole genome shotgun (WGS) entry which is preliminary data.</text>
</comment>
<evidence type="ECO:0000313" key="4">
    <source>
        <dbReference type="Proteomes" id="UP000253763"/>
    </source>
</evidence>
<sequence length="70" mass="7668">MKKTLLILTALLALTGCGTVVKLIDPSEKYIPYAGAAYDLEMAQKWGLPILDLPLSFLLDTALLPYAWSN</sequence>
<proteinExistence type="predicted"/>
<protein>
    <recommendedName>
        <fullName evidence="1">Type IV secretion system putative lipoprotein virB7</fullName>
    </recommendedName>
</protein>
<dbReference type="Pfam" id="PF08139">
    <property type="entry name" value="LPAM_1"/>
    <property type="match status" value="1"/>
</dbReference>
<keyword evidence="3" id="KW-0449">Lipoprotein</keyword>
<evidence type="ECO:0000256" key="1">
    <source>
        <dbReference type="ARBA" id="ARBA00017922"/>
    </source>
</evidence>
<organism evidence="3 4">
    <name type="scientific">Haemophilus parainfluenzae</name>
    <dbReference type="NCBI Taxonomy" id="729"/>
    <lineage>
        <taxon>Bacteria</taxon>
        <taxon>Pseudomonadati</taxon>
        <taxon>Pseudomonadota</taxon>
        <taxon>Gammaproteobacteria</taxon>
        <taxon>Pasteurellales</taxon>
        <taxon>Pasteurellaceae</taxon>
        <taxon>Haemophilus</taxon>
    </lineage>
</organism>
<evidence type="ECO:0000313" key="3">
    <source>
        <dbReference type="EMBL" id="RDE91144.1"/>
    </source>
</evidence>
<reference evidence="3 4" key="1">
    <citation type="submission" date="2018-05" db="EMBL/GenBank/DDBJ databases">
        <title>Draft Genome Sequences for a Diverse set of 7 Haemophilus Species.</title>
        <authorList>
            <person name="Nichols M."/>
            <person name="Topaz N."/>
            <person name="Wang X."/>
            <person name="Wang X."/>
            <person name="Boxrud D."/>
        </authorList>
    </citation>
    <scope>NUCLEOTIDE SEQUENCE [LARGE SCALE GENOMIC DNA]</scope>
    <source>
        <strain evidence="3 4">C2008003258</strain>
    </source>
</reference>
<dbReference type="PROSITE" id="PS51257">
    <property type="entry name" value="PROKAR_LIPOPROTEIN"/>
    <property type="match status" value="1"/>
</dbReference>
<keyword evidence="2" id="KW-0732">Signal</keyword>
<dbReference type="Proteomes" id="UP000253763">
    <property type="component" value="Unassembled WGS sequence"/>
</dbReference>
<dbReference type="AlphaFoldDB" id="A0AB37IG05"/>
<name>A0AB37IG05_HAEPA</name>
<evidence type="ECO:0000256" key="2">
    <source>
        <dbReference type="ARBA" id="ARBA00022729"/>
    </source>
</evidence>
<accession>A0AB37IG05</accession>